<evidence type="ECO:0000256" key="6">
    <source>
        <dbReference type="ARBA" id="ARBA00023180"/>
    </source>
</evidence>
<keyword evidence="6" id="KW-0325">Glycoprotein</keyword>
<keyword evidence="3" id="KW-0732">Signal</keyword>
<dbReference type="InterPro" id="IPR051836">
    <property type="entry name" value="Kremen_rcpt"/>
</dbReference>
<dbReference type="InParanoid" id="A0A409WH19"/>
<feature type="domain" description="WSC" evidence="7">
    <location>
        <begin position="30"/>
        <end position="123"/>
    </location>
</feature>
<accession>A0A409WH19</accession>
<evidence type="ECO:0000256" key="5">
    <source>
        <dbReference type="ARBA" id="ARBA00023136"/>
    </source>
</evidence>
<evidence type="ECO:0000256" key="1">
    <source>
        <dbReference type="ARBA" id="ARBA00004167"/>
    </source>
</evidence>
<evidence type="ECO:0000256" key="4">
    <source>
        <dbReference type="ARBA" id="ARBA00022989"/>
    </source>
</evidence>
<keyword evidence="9" id="KW-1185">Reference proteome</keyword>
<evidence type="ECO:0000256" key="2">
    <source>
        <dbReference type="ARBA" id="ARBA00022692"/>
    </source>
</evidence>
<comment type="subcellular location">
    <subcellularLocation>
        <location evidence="1">Membrane</location>
        <topology evidence="1">Single-pass membrane protein</topology>
    </subcellularLocation>
</comment>
<dbReference type="EMBL" id="NHYD01003433">
    <property type="protein sequence ID" value="PPQ77803.1"/>
    <property type="molecule type" value="Genomic_DNA"/>
</dbReference>
<protein>
    <recommendedName>
        <fullName evidence="7">WSC domain-containing protein</fullName>
    </recommendedName>
</protein>
<dbReference type="PANTHER" id="PTHR24269">
    <property type="entry name" value="KREMEN PROTEIN"/>
    <property type="match status" value="1"/>
</dbReference>
<feature type="domain" description="WSC" evidence="7">
    <location>
        <begin position="153"/>
        <end position="254"/>
    </location>
</feature>
<sequence>MFNLGRSKNINFSVRANEITVVERQFHSPGFSLVGCYTDSADARTLRARSFTDNAMTPGLCMQFCGNATTFPPNGYGFAVCDGVIQLSGSPADPSECNLSCEGDSFKQFSCGGTNRVTIFTNGAPSPKIPTAAAAFFGPLVDVPRSTEEQNPPWNYVGCYSHSAANRALQTKMDGVQGNVNGCPVLCTLNTFFPANDAHPFFSGITNGGECWCGTSIASAAQRLPDIACASLGCANSNDLACGGESAIMIYEGPQLIEGFDAGLCNLPLFELGISGPFQIQVVFNTSLTTETAPITMISLEHQLINTDGINLQNVTDFTLAGILSFCAVCPQPVMFNLSGIKLLPNLESIGSLRPVVTPPRGGEPNFVQISSAFENFGSYCIGESRFRPGELVLNPFFSLTPLPFSAPSDAIFDPNFPWVLCINQTLNSFLKPETPIQDVVYKPLTFQPGFNLTHCNAAELMIVL</sequence>
<keyword evidence="4" id="KW-1133">Transmembrane helix</keyword>
<dbReference type="Pfam" id="PF01822">
    <property type="entry name" value="WSC"/>
    <property type="match status" value="1"/>
</dbReference>
<gene>
    <name evidence="8" type="ORF">CVT25_015297</name>
</gene>
<dbReference type="SMART" id="SM00321">
    <property type="entry name" value="WSC"/>
    <property type="match status" value="2"/>
</dbReference>
<keyword evidence="2" id="KW-0812">Transmembrane</keyword>
<dbReference type="GO" id="GO:0005886">
    <property type="term" value="C:plasma membrane"/>
    <property type="evidence" value="ECO:0007669"/>
    <property type="project" value="TreeGrafter"/>
</dbReference>
<organism evidence="8 9">
    <name type="scientific">Psilocybe cyanescens</name>
    <dbReference type="NCBI Taxonomy" id="93625"/>
    <lineage>
        <taxon>Eukaryota</taxon>
        <taxon>Fungi</taxon>
        <taxon>Dikarya</taxon>
        <taxon>Basidiomycota</taxon>
        <taxon>Agaricomycotina</taxon>
        <taxon>Agaricomycetes</taxon>
        <taxon>Agaricomycetidae</taxon>
        <taxon>Agaricales</taxon>
        <taxon>Agaricineae</taxon>
        <taxon>Strophariaceae</taxon>
        <taxon>Psilocybe</taxon>
    </lineage>
</organism>
<evidence type="ECO:0000313" key="8">
    <source>
        <dbReference type="EMBL" id="PPQ77803.1"/>
    </source>
</evidence>
<keyword evidence="5" id="KW-0472">Membrane</keyword>
<evidence type="ECO:0000259" key="7">
    <source>
        <dbReference type="PROSITE" id="PS51212"/>
    </source>
</evidence>
<name>A0A409WH19_PSICY</name>
<proteinExistence type="predicted"/>
<dbReference type="OrthoDB" id="5985073at2759"/>
<dbReference type="STRING" id="93625.A0A409WH19"/>
<reference evidence="8 9" key="1">
    <citation type="journal article" date="2018" name="Evol. Lett.">
        <title>Horizontal gene cluster transfer increased hallucinogenic mushroom diversity.</title>
        <authorList>
            <person name="Reynolds H.T."/>
            <person name="Vijayakumar V."/>
            <person name="Gluck-Thaler E."/>
            <person name="Korotkin H.B."/>
            <person name="Matheny P.B."/>
            <person name="Slot J.C."/>
        </authorList>
    </citation>
    <scope>NUCLEOTIDE SEQUENCE [LARGE SCALE GENOMIC DNA]</scope>
    <source>
        <strain evidence="8 9">2631</strain>
    </source>
</reference>
<comment type="caution">
    <text evidence="8">The sequence shown here is derived from an EMBL/GenBank/DDBJ whole genome shotgun (WGS) entry which is preliminary data.</text>
</comment>
<dbReference type="Proteomes" id="UP000283269">
    <property type="component" value="Unassembled WGS sequence"/>
</dbReference>
<dbReference type="PANTHER" id="PTHR24269:SF16">
    <property type="entry name" value="PROTEIN SLG1"/>
    <property type="match status" value="1"/>
</dbReference>
<dbReference type="InterPro" id="IPR002889">
    <property type="entry name" value="WSC_carb-bd"/>
</dbReference>
<dbReference type="AlphaFoldDB" id="A0A409WH19"/>
<evidence type="ECO:0000256" key="3">
    <source>
        <dbReference type="ARBA" id="ARBA00022729"/>
    </source>
</evidence>
<dbReference type="PROSITE" id="PS51212">
    <property type="entry name" value="WSC"/>
    <property type="match status" value="2"/>
</dbReference>
<evidence type="ECO:0000313" key="9">
    <source>
        <dbReference type="Proteomes" id="UP000283269"/>
    </source>
</evidence>